<gene>
    <name evidence="2" type="ORF">BRAFLDRAFT_71534</name>
</gene>
<dbReference type="AlphaFoldDB" id="C3YI41"/>
<accession>C3YI41</accession>
<dbReference type="InParanoid" id="C3YI41"/>
<feature type="region of interest" description="Disordered" evidence="1">
    <location>
        <begin position="70"/>
        <end position="125"/>
    </location>
</feature>
<evidence type="ECO:0000256" key="1">
    <source>
        <dbReference type="SAM" id="MobiDB-lite"/>
    </source>
</evidence>
<organism>
    <name type="scientific">Branchiostoma floridae</name>
    <name type="common">Florida lancelet</name>
    <name type="synonym">Amphioxus</name>
    <dbReference type="NCBI Taxonomy" id="7739"/>
    <lineage>
        <taxon>Eukaryota</taxon>
        <taxon>Metazoa</taxon>
        <taxon>Chordata</taxon>
        <taxon>Cephalochordata</taxon>
        <taxon>Leptocardii</taxon>
        <taxon>Amphioxiformes</taxon>
        <taxon>Branchiostomatidae</taxon>
        <taxon>Branchiostoma</taxon>
    </lineage>
</organism>
<reference evidence="2" key="1">
    <citation type="journal article" date="2008" name="Nature">
        <title>The amphioxus genome and the evolution of the chordate karyotype.</title>
        <authorList>
            <consortium name="US DOE Joint Genome Institute (JGI-PGF)"/>
            <person name="Putnam N.H."/>
            <person name="Butts T."/>
            <person name="Ferrier D.E.K."/>
            <person name="Furlong R.F."/>
            <person name="Hellsten U."/>
            <person name="Kawashima T."/>
            <person name="Robinson-Rechavi M."/>
            <person name="Shoguchi E."/>
            <person name="Terry A."/>
            <person name="Yu J.-K."/>
            <person name="Benito-Gutierrez E.L."/>
            <person name="Dubchak I."/>
            <person name="Garcia-Fernandez J."/>
            <person name="Gibson-Brown J.J."/>
            <person name="Grigoriev I.V."/>
            <person name="Horton A.C."/>
            <person name="de Jong P.J."/>
            <person name="Jurka J."/>
            <person name="Kapitonov V.V."/>
            <person name="Kohara Y."/>
            <person name="Kuroki Y."/>
            <person name="Lindquist E."/>
            <person name="Lucas S."/>
            <person name="Osoegawa K."/>
            <person name="Pennacchio L.A."/>
            <person name="Salamov A.A."/>
            <person name="Satou Y."/>
            <person name="Sauka-Spengler T."/>
            <person name="Schmutz J."/>
            <person name="Shin-I T."/>
            <person name="Toyoda A."/>
            <person name="Bronner-Fraser M."/>
            <person name="Fujiyama A."/>
            <person name="Holland L.Z."/>
            <person name="Holland P.W.H."/>
            <person name="Satoh N."/>
            <person name="Rokhsar D.S."/>
        </authorList>
    </citation>
    <scope>NUCLEOTIDE SEQUENCE [LARGE SCALE GENOMIC DNA]</scope>
    <source>
        <strain evidence="2">S238N-H82</strain>
        <tissue evidence="2">Testes</tissue>
    </source>
</reference>
<protein>
    <submittedName>
        <fullName evidence="2">Uncharacterized protein</fullName>
    </submittedName>
</protein>
<evidence type="ECO:0000313" key="2">
    <source>
        <dbReference type="EMBL" id="EEN60178.1"/>
    </source>
</evidence>
<name>C3YI41_BRAFL</name>
<dbReference type="EMBL" id="GG666514">
    <property type="protein sequence ID" value="EEN60178.1"/>
    <property type="molecule type" value="Genomic_DNA"/>
</dbReference>
<sequence length="133" mass="14922">MAGKNNCVRYLVPTFCSYLVLRRNLRLMISATTAEAFLRRMRQRLQASAGVALIIRRKFHLSSRYEQKTATTVLTPPTRRSDATAAANIGSDVPKPVPRRPVTIPGPVHPFFPTPSGQQTGHRDSLSRLRILR</sequence>
<proteinExistence type="predicted"/>